<dbReference type="Pfam" id="PF13396">
    <property type="entry name" value="PLDc_N"/>
    <property type="match status" value="1"/>
</dbReference>
<evidence type="ECO:0000256" key="10">
    <source>
        <dbReference type="ARBA" id="ARBA00022989"/>
    </source>
</evidence>
<keyword evidence="10 16" id="KW-1133">Transmembrane helix</keyword>
<evidence type="ECO:0000256" key="16">
    <source>
        <dbReference type="SAM" id="Phobius"/>
    </source>
</evidence>
<dbReference type="AlphaFoldDB" id="A0A380WF56"/>
<dbReference type="Pfam" id="PF13091">
    <property type="entry name" value="PLDc_2"/>
    <property type="match status" value="2"/>
</dbReference>
<dbReference type="GO" id="GO:0008808">
    <property type="term" value="F:cardiolipin synthase activity"/>
    <property type="evidence" value="ECO:0007669"/>
    <property type="project" value="UniProtKB-UniRule"/>
</dbReference>
<evidence type="ECO:0000256" key="4">
    <source>
        <dbReference type="ARBA" id="ARBA00022475"/>
    </source>
</evidence>
<dbReference type="RefSeq" id="WP_115730113.1">
    <property type="nucleotide sequence ID" value="NZ_BAAAVY010000006.1"/>
</dbReference>
<dbReference type="GO" id="GO:0005886">
    <property type="term" value="C:plasma membrane"/>
    <property type="evidence" value="ECO:0007669"/>
    <property type="project" value="UniProtKB-SubCell"/>
</dbReference>
<dbReference type="GO" id="GO:0032049">
    <property type="term" value="P:cardiolipin biosynthetic process"/>
    <property type="evidence" value="ECO:0007669"/>
    <property type="project" value="UniProtKB-UniRule"/>
</dbReference>
<evidence type="ECO:0000256" key="13">
    <source>
        <dbReference type="ARBA" id="ARBA00023209"/>
    </source>
</evidence>
<keyword evidence="4" id="KW-1003">Cell membrane</keyword>
<evidence type="ECO:0000256" key="7">
    <source>
        <dbReference type="ARBA" id="ARBA00022679"/>
    </source>
</evidence>
<keyword evidence="12 16" id="KW-0472">Membrane</keyword>
<sequence length="485" mass="53701">MSASAYFGWALVNLTICLQIVYLVRALLRPHREPASRLAWIVVIVVAPVVGVVAYILFGDTNVGSRRIARLRDALQRLPSLATINTTDLDGREQPSVPEPYAPLFRVGESISNYAPVGANRAQLMPGSDAAIDAIIADIDTAADHVHLLFYIWLPDTNGVKMVEAVKRAAMRGVTCRVMVDDIGSRRLIRSPHWRDMASVKVKLARALPVGIALLRPLKGRVDMRNHRKIVVIDNKVTYCGSQNCADPAFAIKARYAPWVDVMLRFEGPVVLQNQHLFASDWMAQVQEDLSPLMRQPLPSARPGFTAQVIGTGAAVRYSAMPEMFIALMNAARRELVISTPYYVPDEPLQAALCACGHRGVATTIVLPRRNDSWIVAAASRSYYRELLDAGVRIHEYEGGLLHAKTLTVDGEVTLIGSANLDRRSFELNFENNILLHDAEVTGEVRARQQSYIESSVPISDRMVAKWSRPRQVWNNAIAMLGPVL</sequence>
<organism evidence="18 19">
    <name type="scientific">Aminobacter aminovorans</name>
    <name type="common">Chelatobacter heintzii</name>
    <dbReference type="NCBI Taxonomy" id="83263"/>
    <lineage>
        <taxon>Bacteria</taxon>
        <taxon>Pseudomonadati</taxon>
        <taxon>Pseudomonadota</taxon>
        <taxon>Alphaproteobacteria</taxon>
        <taxon>Hyphomicrobiales</taxon>
        <taxon>Phyllobacteriaceae</taxon>
        <taxon>Aminobacter</taxon>
    </lineage>
</organism>
<dbReference type="InterPro" id="IPR025202">
    <property type="entry name" value="PLD-like_dom"/>
</dbReference>
<dbReference type="PROSITE" id="PS50035">
    <property type="entry name" value="PLD"/>
    <property type="match status" value="2"/>
</dbReference>
<dbReference type="OrthoDB" id="9762009at2"/>
<dbReference type="PANTHER" id="PTHR21248:SF22">
    <property type="entry name" value="PHOSPHOLIPASE D"/>
    <property type="match status" value="1"/>
</dbReference>
<protein>
    <recommendedName>
        <fullName evidence="15">Cardiolipin synthase</fullName>
        <ecNumber evidence="15">2.7.8.-</ecNumber>
    </recommendedName>
</protein>
<proteinExistence type="predicted"/>
<keyword evidence="7 18" id="KW-0808">Transferase</keyword>
<evidence type="ECO:0000256" key="3">
    <source>
        <dbReference type="ARBA" id="ARBA00004651"/>
    </source>
</evidence>
<gene>
    <name evidence="18" type="primary">cls_2</name>
    <name evidence="18" type="ORF">NCTC10684_00839</name>
</gene>
<comment type="subcellular location">
    <subcellularLocation>
        <location evidence="3">Cell membrane</location>
        <topology evidence="3">Multi-pass membrane protein</topology>
    </subcellularLocation>
    <subcellularLocation>
        <location evidence="2">Secreted</location>
    </subcellularLocation>
</comment>
<dbReference type="Gene3D" id="3.30.870.10">
    <property type="entry name" value="Endonuclease Chain A"/>
    <property type="match status" value="2"/>
</dbReference>
<evidence type="ECO:0000256" key="9">
    <source>
        <dbReference type="ARBA" id="ARBA00022737"/>
    </source>
</evidence>
<evidence type="ECO:0000256" key="15">
    <source>
        <dbReference type="NCBIfam" id="TIGR04265"/>
    </source>
</evidence>
<keyword evidence="6" id="KW-0964">Secreted</keyword>
<keyword evidence="14" id="KW-1208">Phospholipid metabolism</keyword>
<dbReference type="Proteomes" id="UP000254701">
    <property type="component" value="Unassembled WGS sequence"/>
</dbReference>
<dbReference type="EMBL" id="UFSM01000001">
    <property type="protein sequence ID" value="SUU87637.1"/>
    <property type="molecule type" value="Genomic_DNA"/>
</dbReference>
<comment type="function">
    <text evidence="1">Could be a virulence factor.</text>
</comment>
<evidence type="ECO:0000256" key="14">
    <source>
        <dbReference type="ARBA" id="ARBA00023264"/>
    </source>
</evidence>
<feature type="domain" description="PLD phosphodiesterase" evidence="17">
    <location>
        <begin position="398"/>
        <end position="425"/>
    </location>
</feature>
<evidence type="ECO:0000256" key="8">
    <source>
        <dbReference type="ARBA" id="ARBA00022692"/>
    </source>
</evidence>
<dbReference type="GO" id="GO:0005576">
    <property type="term" value="C:extracellular region"/>
    <property type="evidence" value="ECO:0007669"/>
    <property type="project" value="UniProtKB-SubCell"/>
</dbReference>
<evidence type="ECO:0000256" key="2">
    <source>
        <dbReference type="ARBA" id="ARBA00004613"/>
    </source>
</evidence>
<evidence type="ECO:0000313" key="18">
    <source>
        <dbReference type="EMBL" id="SUU87637.1"/>
    </source>
</evidence>
<feature type="transmembrane region" description="Helical" evidence="16">
    <location>
        <begin position="38"/>
        <end position="58"/>
    </location>
</feature>
<dbReference type="SMART" id="SM00155">
    <property type="entry name" value="PLDc"/>
    <property type="match status" value="2"/>
</dbReference>
<evidence type="ECO:0000256" key="5">
    <source>
        <dbReference type="ARBA" id="ARBA00022516"/>
    </source>
</evidence>
<evidence type="ECO:0000259" key="17">
    <source>
        <dbReference type="PROSITE" id="PS50035"/>
    </source>
</evidence>
<dbReference type="SUPFAM" id="SSF56024">
    <property type="entry name" value="Phospholipase D/nuclease"/>
    <property type="match status" value="2"/>
</dbReference>
<reference evidence="18 19" key="1">
    <citation type="submission" date="2018-06" db="EMBL/GenBank/DDBJ databases">
        <authorList>
            <consortium name="Pathogen Informatics"/>
            <person name="Doyle S."/>
        </authorList>
    </citation>
    <scope>NUCLEOTIDE SEQUENCE [LARGE SCALE GENOMIC DNA]</scope>
    <source>
        <strain evidence="18 19">NCTC10684</strain>
    </source>
</reference>
<keyword evidence="11" id="KW-0443">Lipid metabolism</keyword>
<name>A0A380WF56_AMIAI</name>
<evidence type="ECO:0000256" key="12">
    <source>
        <dbReference type="ARBA" id="ARBA00023136"/>
    </source>
</evidence>
<keyword evidence="5" id="KW-0444">Lipid biosynthesis</keyword>
<keyword evidence="13" id="KW-0594">Phospholipid biosynthesis</keyword>
<dbReference type="InterPro" id="IPR001736">
    <property type="entry name" value="PLipase_D/transphosphatidylase"/>
</dbReference>
<dbReference type="InterPro" id="IPR022924">
    <property type="entry name" value="Cardiolipin_synthase"/>
</dbReference>
<dbReference type="CDD" id="cd09158">
    <property type="entry name" value="PLDc_EcCLS_like_2"/>
    <property type="match status" value="1"/>
</dbReference>
<feature type="transmembrane region" description="Helical" evidence="16">
    <location>
        <begin position="6"/>
        <end position="26"/>
    </location>
</feature>
<dbReference type="EC" id="2.7.8.-" evidence="15"/>
<dbReference type="PANTHER" id="PTHR21248">
    <property type="entry name" value="CARDIOLIPIN SYNTHASE"/>
    <property type="match status" value="1"/>
</dbReference>
<dbReference type="InterPro" id="IPR027379">
    <property type="entry name" value="CLS_N"/>
</dbReference>
<evidence type="ECO:0000256" key="1">
    <source>
        <dbReference type="ARBA" id="ARBA00003145"/>
    </source>
</evidence>
<dbReference type="NCBIfam" id="TIGR04265">
    <property type="entry name" value="bac_cardiolipin"/>
    <property type="match status" value="1"/>
</dbReference>
<feature type="domain" description="PLD phosphodiesterase" evidence="17">
    <location>
        <begin position="222"/>
        <end position="249"/>
    </location>
</feature>
<accession>A0A380WF56</accession>
<evidence type="ECO:0000313" key="19">
    <source>
        <dbReference type="Proteomes" id="UP000254701"/>
    </source>
</evidence>
<keyword evidence="8 16" id="KW-0812">Transmembrane</keyword>
<evidence type="ECO:0000256" key="11">
    <source>
        <dbReference type="ARBA" id="ARBA00023098"/>
    </source>
</evidence>
<evidence type="ECO:0000256" key="6">
    <source>
        <dbReference type="ARBA" id="ARBA00022525"/>
    </source>
</evidence>
<keyword evidence="9" id="KW-0677">Repeat</keyword>